<dbReference type="RefSeq" id="XP_022819956.1">
    <property type="nucleotide sequence ID" value="XM_022964188.1"/>
</dbReference>
<sequence>MFIGTSKEKFKFHNTLLCLVQAMQGKNITVDLRNDSCICGQVAGVDGYMNISFSNAVYCDPQGNEYHFDNLFLQGRNIRYVHIPETDSMLSTIQNEIGRGKRPKPDRREMKNSRKVQKAMKQHMETVALLEMK</sequence>
<proteinExistence type="predicted"/>
<dbReference type="Pfam" id="PF01423">
    <property type="entry name" value="LSM"/>
    <property type="match status" value="1"/>
</dbReference>
<feature type="domain" description="Sm" evidence="2">
    <location>
        <begin position="15"/>
        <end position="87"/>
    </location>
</feature>
<accession>A0A9J7E1Q7</accession>
<dbReference type="GeneID" id="111351944"/>
<dbReference type="AlphaFoldDB" id="A0A9J7E1Q7"/>
<dbReference type="GO" id="GO:0071208">
    <property type="term" value="F:histone pre-mRNA DCP binding"/>
    <property type="evidence" value="ECO:0007669"/>
    <property type="project" value="TreeGrafter"/>
</dbReference>
<dbReference type="CDD" id="cd01733">
    <property type="entry name" value="LSm10"/>
    <property type="match status" value="1"/>
</dbReference>
<dbReference type="InterPro" id="IPR001163">
    <property type="entry name" value="Sm_dom_euk/arc"/>
</dbReference>
<dbReference type="KEGG" id="sliu:111351944"/>
<dbReference type="PANTHER" id="PTHR21196">
    <property type="entry name" value="U7 SNRNA-ASSOCIATED SM-LIKE PROTEIN LSM10"/>
    <property type="match status" value="1"/>
</dbReference>
<dbReference type="GO" id="GO:0071254">
    <property type="term" value="C:cytoplasmic U snRNP body"/>
    <property type="evidence" value="ECO:0007669"/>
    <property type="project" value="TreeGrafter"/>
</dbReference>
<dbReference type="InterPro" id="IPR010920">
    <property type="entry name" value="LSM_dom_sf"/>
</dbReference>
<evidence type="ECO:0000313" key="3">
    <source>
        <dbReference type="Proteomes" id="UP000301870"/>
    </source>
</evidence>
<evidence type="ECO:0000256" key="1">
    <source>
        <dbReference type="SAM" id="MobiDB-lite"/>
    </source>
</evidence>
<dbReference type="GO" id="GO:0071209">
    <property type="term" value="F:U7 snRNA binding"/>
    <property type="evidence" value="ECO:0007669"/>
    <property type="project" value="TreeGrafter"/>
</dbReference>
<dbReference type="RefSeq" id="XP_022819947.1">
    <property type="nucleotide sequence ID" value="XM_022964179.1"/>
</dbReference>
<dbReference type="InterPro" id="IPR052840">
    <property type="entry name" value="U7_snRNA_Sm-like"/>
</dbReference>
<keyword evidence="3" id="KW-1185">Reference proteome</keyword>
<evidence type="ECO:0000313" key="5">
    <source>
        <dbReference type="RefSeq" id="XP_022819956.1"/>
    </source>
</evidence>
<evidence type="ECO:0000259" key="2">
    <source>
        <dbReference type="PROSITE" id="PS52002"/>
    </source>
</evidence>
<dbReference type="PROSITE" id="PS52002">
    <property type="entry name" value="SM"/>
    <property type="match status" value="1"/>
</dbReference>
<reference evidence="4 5" key="1">
    <citation type="submission" date="2025-04" db="UniProtKB">
        <authorList>
            <consortium name="RefSeq"/>
        </authorList>
    </citation>
    <scope>IDENTIFICATION</scope>
    <source>
        <strain evidence="4 5">Ishihara</strain>
        <tissue evidence="4 5">Whole body</tissue>
    </source>
</reference>
<gene>
    <name evidence="4 5" type="primary">LOC111351944</name>
</gene>
<dbReference type="SMART" id="SM00651">
    <property type="entry name" value="Sm"/>
    <property type="match status" value="1"/>
</dbReference>
<dbReference type="Proteomes" id="UP000301870">
    <property type="component" value="Chromosome 2"/>
</dbReference>
<dbReference type="SUPFAM" id="SSF50182">
    <property type="entry name" value="Sm-like ribonucleoproteins"/>
    <property type="match status" value="1"/>
</dbReference>
<organism evidence="3 4">
    <name type="scientific">Spodoptera litura</name>
    <name type="common">Asian cotton leafworm</name>
    <dbReference type="NCBI Taxonomy" id="69820"/>
    <lineage>
        <taxon>Eukaryota</taxon>
        <taxon>Metazoa</taxon>
        <taxon>Ecdysozoa</taxon>
        <taxon>Arthropoda</taxon>
        <taxon>Hexapoda</taxon>
        <taxon>Insecta</taxon>
        <taxon>Pterygota</taxon>
        <taxon>Neoptera</taxon>
        <taxon>Endopterygota</taxon>
        <taxon>Lepidoptera</taxon>
        <taxon>Glossata</taxon>
        <taxon>Ditrysia</taxon>
        <taxon>Noctuoidea</taxon>
        <taxon>Noctuidae</taxon>
        <taxon>Amphipyrinae</taxon>
        <taxon>Spodoptera</taxon>
    </lineage>
</organism>
<dbReference type="InterPro" id="IPR047575">
    <property type="entry name" value="Sm"/>
</dbReference>
<dbReference type="GO" id="GO:0006398">
    <property type="term" value="P:mRNA 3'-end processing by stem-loop binding and cleavage"/>
    <property type="evidence" value="ECO:0007669"/>
    <property type="project" value="TreeGrafter"/>
</dbReference>
<dbReference type="OrthoDB" id="10256176at2759"/>
<dbReference type="GO" id="GO:0016604">
    <property type="term" value="C:nuclear body"/>
    <property type="evidence" value="ECO:0007669"/>
    <property type="project" value="TreeGrafter"/>
</dbReference>
<protein>
    <submittedName>
        <fullName evidence="4 5">U7 snRNA-associated Sm-like protein LSm10</fullName>
    </submittedName>
</protein>
<evidence type="ECO:0000313" key="4">
    <source>
        <dbReference type="RefSeq" id="XP_022819947.1"/>
    </source>
</evidence>
<dbReference type="PANTHER" id="PTHR21196:SF1">
    <property type="entry name" value="U7 SNRNA-ASSOCIATED SM-LIKE PROTEIN LSM10"/>
    <property type="match status" value="1"/>
</dbReference>
<feature type="region of interest" description="Disordered" evidence="1">
    <location>
        <begin position="95"/>
        <end position="115"/>
    </location>
</feature>
<name>A0A9J7E1Q7_SPOLT</name>
<dbReference type="Gene3D" id="2.30.30.100">
    <property type="match status" value="1"/>
</dbReference>